<dbReference type="RefSeq" id="WP_008515884.1">
    <property type="nucleotide sequence ID" value="NZ_ACJM01000005.1"/>
</dbReference>
<keyword evidence="1" id="KW-0812">Transmembrane</keyword>
<accession>C0GFJ8</accession>
<evidence type="ECO:0000313" key="3">
    <source>
        <dbReference type="Proteomes" id="UP000006443"/>
    </source>
</evidence>
<dbReference type="AlphaFoldDB" id="C0GFJ8"/>
<dbReference type="Proteomes" id="UP000006443">
    <property type="component" value="Unassembled WGS sequence"/>
</dbReference>
<dbReference type="STRING" id="555088.DealDRAFT_1257"/>
<dbReference type="Pfam" id="PF20312">
    <property type="entry name" value="DUF6608"/>
    <property type="match status" value="1"/>
</dbReference>
<evidence type="ECO:0000256" key="1">
    <source>
        <dbReference type="SAM" id="Phobius"/>
    </source>
</evidence>
<dbReference type="EMBL" id="ACJM01000005">
    <property type="protein sequence ID" value="EEG77958.1"/>
    <property type="molecule type" value="Genomic_DNA"/>
</dbReference>
<keyword evidence="1" id="KW-0472">Membrane</keyword>
<feature type="transmembrane region" description="Helical" evidence="1">
    <location>
        <begin position="69"/>
        <end position="91"/>
    </location>
</feature>
<name>C0GFJ8_DETAL</name>
<keyword evidence="1" id="KW-1133">Transmembrane helix</keyword>
<proteinExistence type="predicted"/>
<comment type="caution">
    <text evidence="2">The sequence shown here is derived from an EMBL/GenBank/DDBJ whole genome shotgun (WGS) entry which is preliminary data.</text>
</comment>
<keyword evidence="3" id="KW-1185">Reference proteome</keyword>
<dbReference type="OrthoDB" id="1957256at2"/>
<protein>
    <submittedName>
        <fullName evidence="2">Uncharacterized protein</fullName>
    </submittedName>
</protein>
<reference evidence="2 3" key="1">
    <citation type="submission" date="2009-02" db="EMBL/GenBank/DDBJ databases">
        <title>Sequencing of the draft genome and assembly of Dethiobacter alkaliphilus AHT 1.</title>
        <authorList>
            <consortium name="US DOE Joint Genome Institute (JGI-PGF)"/>
            <person name="Lucas S."/>
            <person name="Copeland A."/>
            <person name="Lapidus A."/>
            <person name="Glavina del Rio T."/>
            <person name="Dalin E."/>
            <person name="Tice H."/>
            <person name="Bruce D."/>
            <person name="Goodwin L."/>
            <person name="Pitluck S."/>
            <person name="Larimer F."/>
            <person name="Land M.L."/>
            <person name="Hauser L."/>
            <person name="Muyzer G."/>
        </authorList>
    </citation>
    <scope>NUCLEOTIDE SEQUENCE [LARGE SCALE GENOMIC DNA]</scope>
    <source>
        <strain evidence="2 3">AHT 1</strain>
    </source>
</reference>
<feature type="transmembrane region" description="Helical" evidence="1">
    <location>
        <begin position="43"/>
        <end position="62"/>
    </location>
</feature>
<dbReference type="InterPro" id="IPR046716">
    <property type="entry name" value="DUF6608"/>
</dbReference>
<feature type="transmembrane region" description="Helical" evidence="1">
    <location>
        <begin position="103"/>
        <end position="121"/>
    </location>
</feature>
<sequence length="130" mass="14714">MRVKLDVKSALILICVVYTLLTITSSGFAMLAGRTTDTHAHLLMRFVVTAIGIGSILIFNLFPKWSLPAIYAFHYGVTMGVILLLMWISGFFIELHPDAYRDIFFNFTPIYILISAGLILFGRMRRPQKV</sequence>
<evidence type="ECO:0000313" key="2">
    <source>
        <dbReference type="EMBL" id="EEG77958.1"/>
    </source>
</evidence>
<organism evidence="2 3">
    <name type="scientific">Dethiobacter alkaliphilus AHT 1</name>
    <dbReference type="NCBI Taxonomy" id="555088"/>
    <lineage>
        <taxon>Bacteria</taxon>
        <taxon>Bacillati</taxon>
        <taxon>Bacillota</taxon>
        <taxon>Dethiobacteria</taxon>
        <taxon>Dethiobacterales</taxon>
        <taxon>Dethiobacteraceae</taxon>
        <taxon>Dethiobacter</taxon>
    </lineage>
</organism>
<feature type="transmembrane region" description="Helical" evidence="1">
    <location>
        <begin position="12"/>
        <end position="31"/>
    </location>
</feature>
<gene>
    <name evidence="2" type="ORF">DealDRAFT_1257</name>
</gene>